<dbReference type="InterPro" id="IPR020845">
    <property type="entry name" value="AMP-binding_CS"/>
</dbReference>
<evidence type="ECO:0000313" key="3">
    <source>
        <dbReference type="Proteomes" id="UP000663868"/>
    </source>
</evidence>
<dbReference type="SUPFAM" id="SSF56801">
    <property type="entry name" value="Acetyl-CoA synthetase-like"/>
    <property type="match status" value="1"/>
</dbReference>
<dbReference type="PANTHER" id="PTHR45527">
    <property type="entry name" value="NONRIBOSOMAL PEPTIDE SYNTHETASE"/>
    <property type="match status" value="1"/>
</dbReference>
<dbReference type="Proteomes" id="UP000663868">
    <property type="component" value="Unassembled WGS sequence"/>
</dbReference>
<dbReference type="PANTHER" id="PTHR45527:SF1">
    <property type="entry name" value="FATTY ACID SYNTHASE"/>
    <property type="match status" value="1"/>
</dbReference>
<dbReference type="GO" id="GO:0031177">
    <property type="term" value="F:phosphopantetheine binding"/>
    <property type="evidence" value="ECO:0007669"/>
    <property type="project" value="TreeGrafter"/>
</dbReference>
<proteinExistence type="predicted"/>
<dbReference type="GO" id="GO:0044550">
    <property type="term" value="P:secondary metabolite biosynthetic process"/>
    <property type="evidence" value="ECO:0007669"/>
    <property type="project" value="TreeGrafter"/>
</dbReference>
<evidence type="ECO:0000313" key="2">
    <source>
        <dbReference type="EMBL" id="CAF4310108.1"/>
    </source>
</evidence>
<gene>
    <name evidence="2" type="ORF">KXQ929_LOCUS46027</name>
</gene>
<accession>A0A820IHD1</accession>
<dbReference type="EMBL" id="CAJOBB010014885">
    <property type="protein sequence ID" value="CAF4310108.1"/>
    <property type="molecule type" value="Genomic_DNA"/>
</dbReference>
<comment type="caution">
    <text evidence="2">The sequence shown here is derived from an EMBL/GenBank/DDBJ whole genome shotgun (WGS) entry which is preliminary data.</text>
</comment>
<feature type="non-terminal residue" evidence="2">
    <location>
        <position position="1"/>
    </location>
</feature>
<sequence>MNKYDFIASFQHNLDVNALSCTINASLDLFNVETIDKISQRFRSMLHQLFTPVDDEMNKSIYEISLTLPNERLLMQSMNNTKVTFNSSTCIHHEFVYQVMKHPQKLAVELDEQSLTYAELLYYVQVLSLHLINKYIVIPGEIICQCVERSLSMVIGTLSIIMTGSVYCPLSLRDPPQRLQALVNQTQSRLVLIHASTPAIFSPDNATLNIDYVICLEERLSKINLNKLSNISVTPESVVFVIFTSGSTGIPKA</sequence>
<dbReference type="AlphaFoldDB" id="A0A820IHD1"/>
<dbReference type="GO" id="GO:0043041">
    <property type="term" value="P:amino acid activation for nonribosomal peptide biosynthetic process"/>
    <property type="evidence" value="ECO:0007669"/>
    <property type="project" value="TreeGrafter"/>
</dbReference>
<dbReference type="GO" id="GO:0005737">
    <property type="term" value="C:cytoplasm"/>
    <property type="evidence" value="ECO:0007669"/>
    <property type="project" value="TreeGrafter"/>
</dbReference>
<protein>
    <recommendedName>
        <fullName evidence="1">AMP-dependent synthetase/ligase domain-containing protein</fullName>
    </recommendedName>
</protein>
<dbReference type="PROSITE" id="PS00455">
    <property type="entry name" value="AMP_BINDING"/>
    <property type="match status" value="1"/>
</dbReference>
<evidence type="ECO:0000259" key="1">
    <source>
        <dbReference type="Pfam" id="PF00501"/>
    </source>
</evidence>
<reference evidence="2" key="1">
    <citation type="submission" date="2021-02" db="EMBL/GenBank/DDBJ databases">
        <authorList>
            <person name="Nowell W R."/>
        </authorList>
    </citation>
    <scope>NUCLEOTIDE SEQUENCE</scope>
</reference>
<dbReference type="InterPro" id="IPR000873">
    <property type="entry name" value="AMP-dep_synth/lig_dom"/>
</dbReference>
<name>A0A820IHD1_9BILA</name>
<dbReference type="Gene3D" id="3.40.50.980">
    <property type="match status" value="2"/>
</dbReference>
<dbReference type="Pfam" id="PF00501">
    <property type="entry name" value="AMP-binding"/>
    <property type="match status" value="1"/>
</dbReference>
<feature type="domain" description="AMP-dependent synthetase/ligase" evidence="1">
    <location>
        <begin position="98"/>
        <end position="253"/>
    </location>
</feature>
<organism evidence="2 3">
    <name type="scientific">Adineta steineri</name>
    <dbReference type="NCBI Taxonomy" id="433720"/>
    <lineage>
        <taxon>Eukaryota</taxon>
        <taxon>Metazoa</taxon>
        <taxon>Spiralia</taxon>
        <taxon>Gnathifera</taxon>
        <taxon>Rotifera</taxon>
        <taxon>Eurotatoria</taxon>
        <taxon>Bdelloidea</taxon>
        <taxon>Adinetida</taxon>
        <taxon>Adinetidae</taxon>
        <taxon>Adineta</taxon>
    </lineage>
</organism>